<dbReference type="GO" id="GO:0016791">
    <property type="term" value="F:phosphatase activity"/>
    <property type="evidence" value="ECO:0007669"/>
    <property type="project" value="TreeGrafter"/>
</dbReference>
<comment type="caution">
    <text evidence="1">The sequence shown here is derived from an EMBL/GenBank/DDBJ whole genome shotgun (WGS) entry which is preliminary data.</text>
</comment>
<dbReference type="Pfam" id="PF13344">
    <property type="entry name" value="Hydrolase_6"/>
    <property type="match status" value="1"/>
</dbReference>
<dbReference type="PANTHER" id="PTHR19288">
    <property type="entry name" value="4-NITROPHENYLPHOSPHATASE-RELATED"/>
    <property type="match status" value="1"/>
</dbReference>
<proteinExistence type="predicted"/>
<evidence type="ECO:0000313" key="1">
    <source>
        <dbReference type="EMBL" id="TQV76131.1"/>
    </source>
</evidence>
<gene>
    <name evidence="1" type="ORF">FKG95_21035</name>
</gene>
<keyword evidence="2" id="KW-1185">Reference proteome</keyword>
<dbReference type="RefSeq" id="WP_142898394.1">
    <property type="nucleotide sequence ID" value="NZ_ML660059.1"/>
</dbReference>
<dbReference type="InterPro" id="IPR006357">
    <property type="entry name" value="HAD-SF_hydro_IIA"/>
</dbReference>
<dbReference type="Proteomes" id="UP000315252">
    <property type="component" value="Unassembled WGS sequence"/>
</dbReference>
<dbReference type="InterPro" id="IPR036412">
    <property type="entry name" value="HAD-like_sf"/>
</dbReference>
<keyword evidence="1" id="KW-0378">Hydrolase</keyword>
<dbReference type="OrthoDB" id="148966at2"/>
<reference evidence="1 2" key="1">
    <citation type="submission" date="2019-06" db="EMBL/GenBank/DDBJ databases">
        <title>Whole genome sequence for Rhodospirillaceae sp. R148.</title>
        <authorList>
            <person name="Wang G."/>
        </authorList>
    </citation>
    <scope>NUCLEOTIDE SEQUENCE [LARGE SCALE GENOMIC DNA]</scope>
    <source>
        <strain evidence="1 2">R148</strain>
    </source>
</reference>
<dbReference type="SUPFAM" id="SSF56784">
    <property type="entry name" value="HAD-like"/>
    <property type="match status" value="1"/>
</dbReference>
<dbReference type="EMBL" id="VHSH01000008">
    <property type="protein sequence ID" value="TQV76131.1"/>
    <property type="molecule type" value="Genomic_DNA"/>
</dbReference>
<accession>A0A545TG24</accession>
<organism evidence="1 2">
    <name type="scientific">Denitrobaculum tricleocarpae</name>
    <dbReference type="NCBI Taxonomy" id="2591009"/>
    <lineage>
        <taxon>Bacteria</taxon>
        <taxon>Pseudomonadati</taxon>
        <taxon>Pseudomonadota</taxon>
        <taxon>Alphaproteobacteria</taxon>
        <taxon>Rhodospirillales</taxon>
        <taxon>Rhodospirillaceae</taxon>
        <taxon>Denitrobaculum</taxon>
    </lineage>
</organism>
<sequence length="301" mass="33105">MSTDRAFARYEAVRKSLPKAQFPSNSIEAENLGALAKEFDVFVLDAFGVINVGNTAIPGAPERIAALQAMEKETYVLTNGASFNAAAARAKYTRLGYSFDASRIVASRDVLASHMSDFAPDFKWGFMAFTESKIEELCANPHLLEDDPALYDRVEGFILLSSIGWSRPRQELLVRSLQKNKRPVLVGNPDLVAPLEASLSFEPGFFAHDIADRTGIEPRFFGKPFANAFEEVARRIERDRPGMPGHRIAMVGDTLHTDILGGAAAGFRTVLVTDHGLFKGHEIAPYIAESQIVPDFIVRTT</sequence>
<name>A0A545TG24_9PROT</name>
<dbReference type="PANTHER" id="PTHR19288:SF90">
    <property type="entry name" value="OS08G0542600 PROTEIN"/>
    <property type="match status" value="1"/>
</dbReference>
<dbReference type="InterPro" id="IPR023214">
    <property type="entry name" value="HAD_sf"/>
</dbReference>
<dbReference type="Gene3D" id="3.40.50.1000">
    <property type="entry name" value="HAD superfamily/HAD-like"/>
    <property type="match status" value="2"/>
</dbReference>
<dbReference type="GO" id="GO:0005737">
    <property type="term" value="C:cytoplasm"/>
    <property type="evidence" value="ECO:0007669"/>
    <property type="project" value="TreeGrafter"/>
</dbReference>
<protein>
    <submittedName>
        <fullName evidence="1">HAD family hydrolase</fullName>
    </submittedName>
</protein>
<evidence type="ECO:0000313" key="2">
    <source>
        <dbReference type="Proteomes" id="UP000315252"/>
    </source>
</evidence>
<dbReference type="Pfam" id="PF13242">
    <property type="entry name" value="Hydrolase_like"/>
    <property type="match status" value="1"/>
</dbReference>
<dbReference type="AlphaFoldDB" id="A0A545TG24"/>